<organism evidence="4 5">
    <name type="scientific">Marinobacter nauticus</name>
    <name type="common">Marinobacter hydrocarbonoclasticus</name>
    <name type="synonym">Marinobacter aquaeolei</name>
    <dbReference type="NCBI Taxonomy" id="2743"/>
    <lineage>
        <taxon>Bacteria</taxon>
        <taxon>Pseudomonadati</taxon>
        <taxon>Pseudomonadota</taxon>
        <taxon>Gammaproteobacteria</taxon>
        <taxon>Pseudomonadales</taxon>
        <taxon>Marinobacteraceae</taxon>
        <taxon>Marinobacter</taxon>
    </lineage>
</organism>
<protein>
    <submittedName>
        <fullName evidence="4">MSHA biogenesis protein MshI</fullName>
    </submittedName>
</protein>
<dbReference type="Pfam" id="PF05137">
    <property type="entry name" value="PilN"/>
    <property type="match status" value="1"/>
</dbReference>
<keyword evidence="2" id="KW-0812">Transmembrane</keyword>
<keyword evidence="2" id="KW-0472">Membrane</keyword>
<evidence type="ECO:0000313" key="6">
    <source>
        <dbReference type="Proteomes" id="UP000253065"/>
    </source>
</evidence>
<dbReference type="AlphaFoldDB" id="A0A368UYL4"/>
<evidence type="ECO:0000256" key="2">
    <source>
        <dbReference type="SAM" id="Phobius"/>
    </source>
</evidence>
<keyword evidence="6" id="KW-1185">Reference proteome</keyword>
<reference evidence="4 5" key="1">
    <citation type="submission" date="2018-07" db="EMBL/GenBank/DDBJ databases">
        <title>Freshwater and sediment microbial communities from various areas in North America, analyzing microbe dynamics in response to fracking.</title>
        <authorList>
            <person name="Lamendella R."/>
        </authorList>
    </citation>
    <scope>NUCLEOTIDE SEQUENCE [LARGE SCALE GENOMIC DNA]</scope>
    <source>
        <strain evidence="4 5">114E</strain>
        <strain evidence="3 6">114E_o</strain>
    </source>
</reference>
<dbReference type="EMBL" id="QNSA01000010">
    <property type="protein sequence ID" value="RBP70496.1"/>
    <property type="molecule type" value="Genomic_DNA"/>
</dbReference>
<evidence type="ECO:0000313" key="3">
    <source>
        <dbReference type="EMBL" id="RBP70496.1"/>
    </source>
</evidence>
<dbReference type="RefSeq" id="WP_113880445.1">
    <property type="nucleotide sequence ID" value="NZ_CAXQQL010000040.1"/>
</dbReference>
<evidence type="ECO:0000313" key="4">
    <source>
        <dbReference type="EMBL" id="RCW31881.1"/>
    </source>
</evidence>
<dbReference type="EMBL" id="QPJB01000010">
    <property type="protein sequence ID" value="RCW31881.1"/>
    <property type="molecule type" value="Genomic_DNA"/>
</dbReference>
<name>A0A368UYL4_MARNT</name>
<evidence type="ECO:0000256" key="1">
    <source>
        <dbReference type="SAM" id="Coils"/>
    </source>
</evidence>
<accession>A0A368UYL4</accession>
<keyword evidence="1" id="KW-0175">Coiled coil</keyword>
<proteinExistence type="predicted"/>
<dbReference type="InterPro" id="IPR007813">
    <property type="entry name" value="PilN"/>
</dbReference>
<keyword evidence="2" id="KW-1133">Transmembrane helix</keyword>
<evidence type="ECO:0000313" key="5">
    <source>
        <dbReference type="Proteomes" id="UP000252795"/>
    </source>
</evidence>
<feature type="coiled-coil region" evidence="1">
    <location>
        <begin position="46"/>
        <end position="73"/>
    </location>
</feature>
<gene>
    <name evidence="4" type="ORF">DET51_110135</name>
    <name evidence="3" type="ORF">DET64_110135</name>
</gene>
<dbReference type="Proteomes" id="UP000253065">
    <property type="component" value="Unassembled WGS sequence"/>
</dbReference>
<comment type="caution">
    <text evidence="4">The sequence shown here is derived from an EMBL/GenBank/DDBJ whole genome shotgun (WGS) entry which is preliminary data.</text>
</comment>
<feature type="transmembrane region" description="Helical" evidence="2">
    <location>
        <begin position="21"/>
        <end position="42"/>
    </location>
</feature>
<sequence>MRQQVNLYTAELRPSKQKLNATSALMALALVIVVVAGLAGLVRYQNQQLEAQALAVERQNSQLEQEVARLQDEVRARQPDPDLEAALARVTEMISRRQRLLGRIETLAINGHSGFSGRLSALARQVPDNLWLTGIRLESFPATLTLKGQTRSADLVPRYLERLGEEPAFIGETFSDFRISRPDGEAARQWVNFQIATENNGDAGL</sequence>
<dbReference type="Proteomes" id="UP000252795">
    <property type="component" value="Unassembled WGS sequence"/>
</dbReference>